<reference evidence="2" key="1">
    <citation type="submission" date="2021-04" db="EMBL/GenBank/DDBJ databases">
        <title>Ouciella asimina sp. nov., isolated from the surface seawater in the hydrothermal field of Okinawa Trough.</title>
        <authorList>
            <person name="Shuang W."/>
        </authorList>
    </citation>
    <scope>NUCLEOTIDE SEQUENCE</scope>
    <source>
        <strain evidence="2">LXI357</strain>
    </source>
</reference>
<dbReference type="SUPFAM" id="SSF56935">
    <property type="entry name" value="Porins"/>
    <property type="match status" value="1"/>
</dbReference>
<feature type="signal peptide" evidence="1">
    <location>
        <begin position="1"/>
        <end position="21"/>
    </location>
</feature>
<keyword evidence="1" id="KW-0732">Signal</keyword>
<dbReference type="EMBL" id="JAGRQC010000001">
    <property type="protein sequence ID" value="MBR0551933.1"/>
    <property type="molecule type" value="Genomic_DNA"/>
</dbReference>
<keyword evidence="3" id="KW-1185">Reference proteome</keyword>
<organism evidence="2 3">
    <name type="scientific">Stakelama marina</name>
    <dbReference type="NCBI Taxonomy" id="2826939"/>
    <lineage>
        <taxon>Bacteria</taxon>
        <taxon>Pseudomonadati</taxon>
        <taxon>Pseudomonadota</taxon>
        <taxon>Alphaproteobacteria</taxon>
        <taxon>Sphingomonadales</taxon>
        <taxon>Sphingomonadaceae</taxon>
        <taxon>Stakelama</taxon>
    </lineage>
</organism>
<gene>
    <name evidence="2" type="ORF">J7S20_05375</name>
</gene>
<dbReference type="RefSeq" id="WP_284053190.1">
    <property type="nucleotide sequence ID" value="NZ_JAGRQC010000001.1"/>
</dbReference>
<evidence type="ECO:0000313" key="3">
    <source>
        <dbReference type="Proteomes" id="UP000676996"/>
    </source>
</evidence>
<dbReference type="AlphaFoldDB" id="A0A8T4IBV7"/>
<evidence type="ECO:0000313" key="2">
    <source>
        <dbReference type="EMBL" id="MBR0551933.1"/>
    </source>
</evidence>
<evidence type="ECO:0000256" key="1">
    <source>
        <dbReference type="SAM" id="SignalP"/>
    </source>
</evidence>
<comment type="caution">
    <text evidence="2">The sequence shown here is derived from an EMBL/GenBank/DDBJ whole genome shotgun (WGS) entry which is preliminary data.</text>
</comment>
<sequence length="530" mass="56790">MKRLLILVAAGALCTPSAASAQQHSQVTPYIEASQVLTADLQNGDVLTYSTIGAGVDASVQTRRVEVQLSYQYEHAFSWDGSGDSDVHSGLARANVHVTRDVTFEAGGIATRARSDIRGIDSFFFGDNSNTSQVYSGYLGPNVATHVGVASLTALYRLGYTKVETPGFTGVPAGQPRLDYYDDATSQLAMASIGTKAGDIAPFGITLSGAGQREDAGQLDQRYQGGFLRIDIVQPVSRQLALVAGAGYEHIRISQRDPLLDANGVPVLDRNGRFVTDPGSPRRTAYETDNPIFWDAGIIWRPSPRTELEARVGRRYDSWTYTGSFSHEIGPGSGIQIGVYDNVQSFGRQLNDGLAALPTSFTSTQDPFSNNYNGCVFGTVGNAAGGCLNGIFQSIATANYRARGVNGIIAFNRGRTRYGVGAGYANRRFYAPDTGPGFTVNGVDDDAYYAQAFAARALDSVSSLEGNVYVSRYHSGIIAAPVVWTGGANASYHRSFGRLAANASVGIYWYDQQSADDVFAQAMLALGYRF</sequence>
<proteinExistence type="predicted"/>
<name>A0A8T4IBV7_9SPHN</name>
<evidence type="ECO:0008006" key="4">
    <source>
        <dbReference type="Google" id="ProtNLM"/>
    </source>
</evidence>
<feature type="chain" id="PRO_5035765687" description="Preprotein translocase subunit YajC" evidence="1">
    <location>
        <begin position="22"/>
        <end position="530"/>
    </location>
</feature>
<accession>A0A8T4IBV7</accession>
<dbReference type="Proteomes" id="UP000676996">
    <property type="component" value="Unassembled WGS sequence"/>
</dbReference>
<protein>
    <recommendedName>
        <fullName evidence="4">Preprotein translocase subunit YajC</fullName>
    </recommendedName>
</protein>